<sequence>MPQQAMNIPAARDAFDFAALSAHMTAAPPAADPLLGDYTGTILAIAGFQRLPHALRAPITRMACAIGQPLWRGKRFHATDGTNMWLSGRHPRTFAGYACATADDGHTILDYDQPRNPRPLRGITGELAELGPGILLGAMYLTIGRRRATLLYFTLER</sequence>
<gene>
    <name evidence="1" type="ORF">IU449_24685</name>
</gene>
<comment type="caution">
    <text evidence="1">The sequence shown here is derived from an EMBL/GenBank/DDBJ whole genome shotgun (WGS) entry which is preliminary data.</text>
</comment>
<keyword evidence="2" id="KW-1185">Reference proteome</keyword>
<dbReference type="EMBL" id="JADLQN010000006">
    <property type="protein sequence ID" value="MBF6357704.1"/>
    <property type="molecule type" value="Genomic_DNA"/>
</dbReference>
<proteinExistence type="predicted"/>
<reference evidence="1 2" key="1">
    <citation type="submission" date="2020-10" db="EMBL/GenBank/DDBJ databases">
        <title>Identification of Nocardia species via Next-generation sequencing and recognition of intraspecies genetic diversity.</title>
        <authorList>
            <person name="Li P."/>
            <person name="Li P."/>
            <person name="Lu B."/>
        </authorList>
    </citation>
    <scope>NUCLEOTIDE SEQUENCE [LARGE SCALE GENOMIC DNA]</scope>
    <source>
        <strain evidence="1 2">BJ06-0143</strain>
    </source>
</reference>
<protein>
    <submittedName>
        <fullName evidence="1">Uncharacterized protein</fullName>
    </submittedName>
</protein>
<accession>A0ABS0DL02</accession>
<dbReference type="Proteomes" id="UP000707731">
    <property type="component" value="Unassembled WGS sequence"/>
</dbReference>
<organism evidence="1 2">
    <name type="scientific">Nocardia higoensis</name>
    <dbReference type="NCBI Taxonomy" id="228599"/>
    <lineage>
        <taxon>Bacteria</taxon>
        <taxon>Bacillati</taxon>
        <taxon>Actinomycetota</taxon>
        <taxon>Actinomycetes</taxon>
        <taxon>Mycobacteriales</taxon>
        <taxon>Nocardiaceae</taxon>
        <taxon>Nocardia</taxon>
    </lineage>
</organism>
<dbReference type="RefSeq" id="WP_195004538.1">
    <property type="nucleotide sequence ID" value="NZ_JADLQN010000006.1"/>
</dbReference>
<evidence type="ECO:0000313" key="1">
    <source>
        <dbReference type="EMBL" id="MBF6357704.1"/>
    </source>
</evidence>
<evidence type="ECO:0000313" key="2">
    <source>
        <dbReference type="Proteomes" id="UP000707731"/>
    </source>
</evidence>
<name>A0ABS0DL02_9NOCA</name>